<dbReference type="RefSeq" id="WP_093330453.1">
    <property type="nucleotide sequence ID" value="NZ_FOAF01000010.1"/>
</dbReference>
<evidence type="ECO:0000313" key="2">
    <source>
        <dbReference type="EMBL" id="SEM32777.1"/>
    </source>
</evidence>
<sequence>MNKTRKFLFLLIASLSLFWNCQNQTKEEKKAEPEQIEGSEKQVLEETKTLSLPFVAVVDNETTQIEIQENPQKSKVPLNKEELAEALNIKYPEIYLKVDKISHDTLSVNIPNATYLTQQAGTTGAMTYLAEATYAFTDLPKIKVVRFNFKEGDHAVPGPYTRNSFNKKNL</sequence>
<feature type="signal peptide" evidence="1">
    <location>
        <begin position="1"/>
        <end position="25"/>
    </location>
</feature>
<evidence type="ECO:0008006" key="4">
    <source>
        <dbReference type="Google" id="ProtNLM"/>
    </source>
</evidence>
<evidence type="ECO:0000313" key="3">
    <source>
        <dbReference type="Proteomes" id="UP000199421"/>
    </source>
</evidence>
<keyword evidence="3" id="KW-1185">Reference proteome</keyword>
<dbReference type="Proteomes" id="UP000199421">
    <property type="component" value="Unassembled WGS sequence"/>
</dbReference>
<feature type="chain" id="PRO_5011514075" description="Sporulation and spore germination" evidence="1">
    <location>
        <begin position="26"/>
        <end position="170"/>
    </location>
</feature>
<evidence type="ECO:0000256" key="1">
    <source>
        <dbReference type="SAM" id="SignalP"/>
    </source>
</evidence>
<dbReference type="AlphaFoldDB" id="A0A1H7XHY3"/>
<keyword evidence="1" id="KW-0732">Signal</keyword>
<gene>
    <name evidence="2" type="ORF">SAMN05661044_04884</name>
</gene>
<organism evidence="2 3">
    <name type="scientific">Olivibacter domesticus</name>
    <name type="common">Pseudosphingobacterium domesticum</name>
    <dbReference type="NCBI Taxonomy" id="407022"/>
    <lineage>
        <taxon>Bacteria</taxon>
        <taxon>Pseudomonadati</taxon>
        <taxon>Bacteroidota</taxon>
        <taxon>Sphingobacteriia</taxon>
        <taxon>Sphingobacteriales</taxon>
        <taxon>Sphingobacteriaceae</taxon>
        <taxon>Olivibacter</taxon>
    </lineage>
</organism>
<name>A0A1H7XHY3_OLID1</name>
<dbReference type="EMBL" id="FOAF01000010">
    <property type="protein sequence ID" value="SEM32777.1"/>
    <property type="molecule type" value="Genomic_DNA"/>
</dbReference>
<dbReference type="STRING" id="407022.SAMN05661044_04884"/>
<proteinExistence type="predicted"/>
<dbReference type="OrthoDB" id="679569at2"/>
<accession>A0A1H7XHY3</accession>
<protein>
    <recommendedName>
        <fullName evidence="4">Sporulation and spore germination</fullName>
    </recommendedName>
</protein>
<reference evidence="3" key="1">
    <citation type="submission" date="2016-10" db="EMBL/GenBank/DDBJ databases">
        <authorList>
            <person name="Varghese N."/>
            <person name="Submissions S."/>
        </authorList>
    </citation>
    <scope>NUCLEOTIDE SEQUENCE [LARGE SCALE GENOMIC DNA]</scope>
    <source>
        <strain evidence="3">DSM 18733</strain>
    </source>
</reference>